<dbReference type="AlphaFoldDB" id="A0A0G4F6E8"/>
<dbReference type="VEuPathDB" id="CryptoDB:Vbra_8855"/>
<dbReference type="EMBL" id="CDMY01000382">
    <property type="protein sequence ID" value="CEM07989.1"/>
    <property type="molecule type" value="Genomic_DNA"/>
</dbReference>
<feature type="region of interest" description="Disordered" evidence="1">
    <location>
        <begin position="436"/>
        <end position="459"/>
    </location>
</feature>
<accession>A0A0G4F6E8</accession>
<keyword evidence="3" id="KW-1185">Reference proteome</keyword>
<gene>
    <name evidence="2" type="ORF">Vbra_8855</name>
</gene>
<evidence type="ECO:0000313" key="3">
    <source>
        <dbReference type="Proteomes" id="UP000041254"/>
    </source>
</evidence>
<evidence type="ECO:0000256" key="1">
    <source>
        <dbReference type="SAM" id="MobiDB-lite"/>
    </source>
</evidence>
<protein>
    <submittedName>
        <fullName evidence="2">Uncharacterized protein</fullName>
    </submittedName>
</protein>
<reference evidence="2 3" key="1">
    <citation type="submission" date="2014-11" db="EMBL/GenBank/DDBJ databases">
        <authorList>
            <person name="Zhu J."/>
            <person name="Qi W."/>
            <person name="Song R."/>
        </authorList>
    </citation>
    <scope>NUCLEOTIDE SEQUENCE [LARGE SCALE GENOMIC DNA]</scope>
</reference>
<evidence type="ECO:0000313" key="2">
    <source>
        <dbReference type="EMBL" id="CEM07989.1"/>
    </source>
</evidence>
<name>A0A0G4F6E8_VITBC</name>
<organism evidence="2 3">
    <name type="scientific">Vitrella brassicaformis (strain CCMP3155)</name>
    <dbReference type="NCBI Taxonomy" id="1169540"/>
    <lineage>
        <taxon>Eukaryota</taxon>
        <taxon>Sar</taxon>
        <taxon>Alveolata</taxon>
        <taxon>Colpodellida</taxon>
        <taxon>Vitrellaceae</taxon>
        <taxon>Vitrella</taxon>
    </lineage>
</organism>
<proteinExistence type="predicted"/>
<dbReference type="InParanoid" id="A0A0G4F6E8"/>
<sequence>MGQRSQQRGADTAKEGDGAWGGVLEIGSRGIRLMTIRDPHAVLDEVRGIWRSSRSGENMTYGGRESMKETVLLNTLSIFREGPDAAYVNSKRWRLQRNTLVNKIQKMLRTHRELWGLRPERVLAFATGDLRCTVDLFKDFADVARGRLGLTVFRLAPTLEARLSACGFLTAALNDSQHSDVDHMVTVDMGGSTLDYCLLTRRQDEGEIAKDKTWESTLDGSSMLLKRKMTPDGWQIAAEGSIALGFYRNIWKTILGAILADPSMDARTVVRLAESLCHEHLDSYFSTHGLPFPYNYPAAENDTLSTGWVCWGGTYLARIDKRPLWTRGHLVDLYEADKKEFLASGDSLLAEVRLVEGRGHAWTAPAVYKKDRGLQSALLRLVSLHVAAKLCDVFACQRVFVQRILLRHVVAALHSAGMGSIRRVIKRQERRYLQTKRRARKQREEGLGRSVPAEETVDT</sequence>
<dbReference type="Proteomes" id="UP000041254">
    <property type="component" value="Unassembled WGS sequence"/>
</dbReference>